<protein>
    <submittedName>
        <fullName evidence="6">DNA-directed RNA polymerase I subunit RPA43</fullName>
    </submittedName>
</protein>
<keyword evidence="7" id="KW-1185">Reference proteome</keyword>
<dbReference type="GO" id="GO:0005736">
    <property type="term" value="C:RNA polymerase I complex"/>
    <property type="evidence" value="ECO:0007669"/>
    <property type="project" value="TreeGrafter"/>
</dbReference>
<dbReference type="InterPro" id="IPR045113">
    <property type="entry name" value="Rpb7-like"/>
</dbReference>
<gene>
    <name evidence="6" type="ORF">LOD99_8726</name>
</gene>
<dbReference type="EMBL" id="JAKMXF010000341">
    <property type="protein sequence ID" value="KAI6647549.1"/>
    <property type="molecule type" value="Genomic_DNA"/>
</dbReference>
<evidence type="ECO:0000256" key="5">
    <source>
        <dbReference type="SAM" id="MobiDB-lite"/>
    </source>
</evidence>
<dbReference type="GO" id="GO:0006362">
    <property type="term" value="P:transcription elongation by RNA polymerase I"/>
    <property type="evidence" value="ECO:0007669"/>
    <property type="project" value="TreeGrafter"/>
</dbReference>
<evidence type="ECO:0000256" key="3">
    <source>
        <dbReference type="ARBA" id="ARBA00023163"/>
    </source>
</evidence>
<dbReference type="GO" id="GO:0006352">
    <property type="term" value="P:DNA-templated transcription initiation"/>
    <property type="evidence" value="ECO:0007669"/>
    <property type="project" value="InterPro"/>
</dbReference>
<evidence type="ECO:0000313" key="6">
    <source>
        <dbReference type="EMBL" id="KAI6647549.1"/>
    </source>
</evidence>
<keyword evidence="2 6" id="KW-0240">DNA-directed RNA polymerase</keyword>
<accession>A0AAV7JFG3</accession>
<feature type="region of interest" description="Disordered" evidence="5">
    <location>
        <begin position="1"/>
        <end position="20"/>
    </location>
</feature>
<dbReference type="AlphaFoldDB" id="A0AAV7JFG3"/>
<organism evidence="6 7">
    <name type="scientific">Oopsacas minuta</name>
    <dbReference type="NCBI Taxonomy" id="111878"/>
    <lineage>
        <taxon>Eukaryota</taxon>
        <taxon>Metazoa</taxon>
        <taxon>Porifera</taxon>
        <taxon>Hexactinellida</taxon>
        <taxon>Hexasterophora</taxon>
        <taxon>Lyssacinosida</taxon>
        <taxon>Leucopsacidae</taxon>
        <taxon>Oopsacas</taxon>
    </lineage>
</organism>
<dbReference type="Gene3D" id="3.30.1490.120">
    <property type="entry name" value="RNA polymerase Rpb7-like, N-terminal domain"/>
    <property type="match status" value="1"/>
</dbReference>
<dbReference type="PANTHER" id="PTHR12709">
    <property type="entry name" value="DNA-DIRECTED RNA POLYMERASE II, III"/>
    <property type="match status" value="1"/>
</dbReference>
<dbReference type="InterPro" id="IPR036898">
    <property type="entry name" value="RNA_pol_Rpb7-like_N_sf"/>
</dbReference>
<dbReference type="PANTHER" id="PTHR12709:SF5">
    <property type="entry name" value="DNA-DIRECTED RNA POLYMERASE I SUBUNIT RPA43"/>
    <property type="match status" value="1"/>
</dbReference>
<reference evidence="6 7" key="1">
    <citation type="journal article" date="2023" name="BMC Biol.">
        <title>The compact genome of the sponge Oopsacas minuta (Hexactinellida) is lacking key metazoan core genes.</title>
        <authorList>
            <person name="Santini S."/>
            <person name="Schenkelaars Q."/>
            <person name="Jourda C."/>
            <person name="Duchesne M."/>
            <person name="Belahbib H."/>
            <person name="Rocher C."/>
            <person name="Selva M."/>
            <person name="Riesgo A."/>
            <person name="Vervoort M."/>
            <person name="Leys S.P."/>
            <person name="Kodjabachian L."/>
            <person name="Le Bivic A."/>
            <person name="Borchiellini C."/>
            <person name="Claverie J.M."/>
            <person name="Renard E."/>
        </authorList>
    </citation>
    <scope>NUCLEOTIDE SEQUENCE [LARGE SCALE GENOMIC DNA]</scope>
    <source>
        <strain evidence="6">SPO-2</strain>
    </source>
</reference>
<evidence type="ECO:0000256" key="2">
    <source>
        <dbReference type="ARBA" id="ARBA00022478"/>
    </source>
</evidence>
<comment type="subcellular location">
    <subcellularLocation>
        <location evidence="1">Nucleus</location>
    </subcellularLocation>
</comment>
<evidence type="ECO:0000313" key="7">
    <source>
        <dbReference type="Proteomes" id="UP001165289"/>
    </source>
</evidence>
<keyword evidence="3" id="KW-0804">Transcription</keyword>
<evidence type="ECO:0000256" key="1">
    <source>
        <dbReference type="ARBA" id="ARBA00004123"/>
    </source>
</evidence>
<sequence length="192" mass="21320">MASSRDTTMNSETTISSQEELTLKTQIEDGHLGGMREFHVSENLTLSPLDLTSPVDGVLQHVKRNLLKYVETFKGVVLSVNLLKVDTSPKILDSGYVLVQIWARYYVFSPHEGDTLRGVVTKVGEDKLACLVYNCFNASVDMVGDVELTPGEIVEFIIRAVSRTKDGILAVMGVMKVASKKKDHKHKKKEHS</sequence>
<dbReference type="Proteomes" id="UP001165289">
    <property type="component" value="Unassembled WGS sequence"/>
</dbReference>
<evidence type="ECO:0000256" key="4">
    <source>
        <dbReference type="ARBA" id="ARBA00023242"/>
    </source>
</evidence>
<keyword evidence="4" id="KW-0539">Nucleus</keyword>
<name>A0AAV7JFG3_9METZ</name>
<comment type="caution">
    <text evidence="6">The sequence shown here is derived from an EMBL/GenBank/DDBJ whole genome shotgun (WGS) entry which is preliminary data.</text>
</comment>
<proteinExistence type="predicted"/>